<keyword evidence="4 8" id="KW-1133">Transmembrane helix</keyword>
<evidence type="ECO:0000313" key="10">
    <source>
        <dbReference type="EMBL" id="MEA9357848.1"/>
    </source>
</evidence>
<proteinExistence type="predicted"/>
<dbReference type="GO" id="GO:0034220">
    <property type="term" value="P:monoatomic ion transmembrane transport"/>
    <property type="evidence" value="ECO:0007669"/>
    <property type="project" value="UniProtKB-KW"/>
</dbReference>
<dbReference type="Pfam" id="PF07885">
    <property type="entry name" value="Ion_trans_2"/>
    <property type="match status" value="1"/>
</dbReference>
<feature type="transmembrane region" description="Helical" evidence="8">
    <location>
        <begin position="34"/>
        <end position="54"/>
    </location>
</feature>
<evidence type="ECO:0000256" key="1">
    <source>
        <dbReference type="ARBA" id="ARBA00004141"/>
    </source>
</evidence>
<dbReference type="InterPro" id="IPR028325">
    <property type="entry name" value="VG_K_chnl"/>
</dbReference>
<keyword evidence="5" id="KW-0406">Ion transport</keyword>
<evidence type="ECO:0000256" key="6">
    <source>
        <dbReference type="ARBA" id="ARBA00023136"/>
    </source>
</evidence>
<accession>A0ABU5VZQ2</accession>
<dbReference type="PRINTS" id="PR00169">
    <property type="entry name" value="KCHANNEL"/>
</dbReference>
<gene>
    <name evidence="10" type="ORF">SHI21_16575</name>
</gene>
<evidence type="ECO:0000259" key="9">
    <source>
        <dbReference type="Pfam" id="PF07885"/>
    </source>
</evidence>
<keyword evidence="3 8" id="KW-0812">Transmembrane</keyword>
<sequence>MKNATKEKKHRLILMSLNFFLAEIFILIKSPVFALLTILGNVMIGTFSLAFYFFELNHNVKIHSYLDALWWGMATATTTGYGDITPVTIQGKVLGIILMLTGMALFAMFTALFAKTILNSSTYYRHED</sequence>
<keyword evidence="7 10" id="KW-0407">Ion channel</keyword>
<dbReference type="RefSeq" id="WP_323578021.1">
    <property type="nucleotide sequence ID" value="NZ_JAYGJQ010000002.1"/>
</dbReference>
<dbReference type="PANTHER" id="PTHR11537">
    <property type="entry name" value="VOLTAGE-GATED POTASSIUM CHANNEL"/>
    <property type="match status" value="1"/>
</dbReference>
<comment type="caution">
    <text evidence="10">The sequence shown here is derived from an EMBL/GenBank/DDBJ whole genome shotgun (WGS) entry which is preliminary data.</text>
</comment>
<protein>
    <submittedName>
        <fullName evidence="10">Potassium channel family protein</fullName>
    </submittedName>
</protein>
<dbReference type="EMBL" id="JAYGJQ010000002">
    <property type="protein sequence ID" value="MEA9357848.1"/>
    <property type="molecule type" value="Genomic_DNA"/>
</dbReference>
<name>A0ABU5VZQ2_9BACT</name>
<dbReference type="Proteomes" id="UP001302274">
    <property type="component" value="Unassembled WGS sequence"/>
</dbReference>
<evidence type="ECO:0000256" key="7">
    <source>
        <dbReference type="ARBA" id="ARBA00023303"/>
    </source>
</evidence>
<evidence type="ECO:0000256" key="2">
    <source>
        <dbReference type="ARBA" id="ARBA00022448"/>
    </source>
</evidence>
<reference evidence="10 11" key="1">
    <citation type="submission" date="2023-11" db="EMBL/GenBank/DDBJ databases">
        <title>A Novel Polar Bacteriovorax (B. antarcticus) Isolated from the Biocrust in Antarctica.</title>
        <authorList>
            <person name="Mun W."/>
            <person name="Choi S.Y."/>
            <person name="Mitchell R.J."/>
        </authorList>
    </citation>
    <scope>NUCLEOTIDE SEQUENCE [LARGE SCALE GENOMIC DNA]</scope>
    <source>
        <strain evidence="10 11">PP10</strain>
    </source>
</reference>
<feature type="transmembrane region" description="Helical" evidence="8">
    <location>
        <begin position="93"/>
        <end position="114"/>
    </location>
</feature>
<dbReference type="SUPFAM" id="SSF81324">
    <property type="entry name" value="Voltage-gated potassium channels"/>
    <property type="match status" value="1"/>
</dbReference>
<evidence type="ECO:0000256" key="3">
    <source>
        <dbReference type="ARBA" id="ARBA00022692"/>
    </source>
</evidence>
<evidence type="ECO:0000313" key="11">
    <source>
        <dbReference type="Proteomes" id="UP001302274"/>
    </source>
</evidence>
<keyword evidence="11" id="KW-1185">Reference proteome</keyword>
<dbReference type="Gene3D" id="1.10.287.70">
    <property type="match status" value="1"/>
</dbReference>
<evidence type="ECO:0000256" key="8">
    <source>
        <dbReference type="SAM" id="Phobius"/>
    </source>
</evidence>
<feature type="domain" description="Potassium channel" evidence="9">
    <location>
        <begin position="43"/>
        <end position="117"/>
    </location>
</feature>
<organism evidence="10 11">
    <name type="scientific">Bacteriovorax antarcticus</name>
    <dbReference type="NCBI Taxonomy" id="3088717"/>
    <lineage>
        <taxon>Bacteria</taxon>
        <taxon>Pseudomonadati</taxon>
        <taxon>Bdellovibrionota</taxon>
        <taxon>Bacteriovoracia</taxon>
        <taxon>Bacteriovoracales</taxon>
        <taxon>Bacteriovoracaceae</taxon>
        <taxon>Bacteriovorax</taxon>
    </lineage>
</organism>
<evidence type="ECO:0000256" key="5">
    <source>
        <dbReference type="ARBA" id="ARBA00023065"/>
    </source>
</evidence>
<dbReference type="PANTHER" id="PTHR11537:SF254">
    <property type="entry name" value="POTASSIUM VOLTAGE-GATED CHANNEL PROTEIN SHAB"/>
    <property type="match status" value="1"/>
</dbReference>
<comment type="subcellular location">
    <subcellularLocation>
        <location evidence="1">Membrane</location>
        <topology evidence="1">Multi-pass membrane protein</topology>
    </subcellularLocation>
</comment>
<dbReference type="InterPro" id="IPR013099">
    <property type="entry name" value="K_chnl_dom"/>
</dbReference>
<feature type="transmembrane region" description="Helical" evidence="8">
    <location>
        <begin position="12"/>
        <end position="28"/>
    </location>
</feature>
<evidence type="ECO:0000256" key="4">
    <source>
        <dbReference type="ARBA" id="ARBA00022989"/>
    </source>
</evidence>
<keyword evidence="6 8" id="KW-0472">Membrane</keyword>
<keyword evidence="2" id="KW-0813">Transport</keyword>